<keyword evidence="4" id="KW-0862">Zinc</keyword>
<dbReference type="Proteomes" id="UP000683246">
    <property type="component" value="Chromosome"/>
</dbReference>
<dbReference type="RefSeq" id="WP_212694156.1">
    <property type="nucleotide sequence ID" value="NZ_CP058649.1"/>
</dbReference>
<dbReference type="GO" id="GO:0005829">
    <property type="term" value="C:cytosol"/>
    <property type="evidence" value="ECO:0007669"/>
    <property type="project" value="TreeGrafter"/>
</dbReference>
<dbReference type="KEGG" id="vpy:HZI73_14780"/>
<organism evidence="6 7">
    <name type="scientific">Vallitalea pronyensis</name>
    <dbReference type="NCBI Taxonomy" id="1348613"/>
    <lineage>
        <taxon>Bacteria</taxon>
        <taxon>Bacillati</taxon>
        <taxon>Bacillota</taxon>
        <taxon>Clostridia</taxon>
        <taxon>Lachnospirales</taxon>
        <taxon>Vallitaleaceae</taxon>
        <taxon>Vallitalea</taxon>
    </lineage>
</organism>
<dbReference type="EMBL" id="CP058649">
    <property type="protein sequence ID" value="QUI23472.1"/>
    <property type="molecule type" value="Genomic_DNA"/>
</dbReference>
<dbReference type="InterPro" id="IPR032466">
    <property type="entry name" value="Metal_Hydrolase"/>
</dbReference>
<dbReference type="PANTHER" id="PTHR11271">
    <property type="entry name" value="GUANINE DEAMINASE"/>
    <property type="match status" value="1"/>
</dbReference>
<dbReference type="PANTHER" id="PTHR11271:SF6">
    <property type="entry name" value="GUANINE DEAMINASE"/>
    <property type="match status" value="1"/>
</dbReference>
<evidence type="ECO:0000256" key="2">
    <source>
        <dbReference type="ARBA" id="ARBA00022723"/>
    </source>
</evidence>
<protein>
    <submittedName>
        <fullName evidence="6">Amidohydrolase family protein</fullName>
    </submittedName>
</protein>
<name>A0A8J8SHI6_9FIRM</name>
<dbReference type="Gene3D" id="3.20.20.140">
    <property type="entry name" value="Metal-dependent hydrolases"/>
    <property type="match status" value="1"/>
</dbReference>
<evidence type="ECO:0000256" key="1">
    <source>
        <dbReference type="ARBA" id="ARBA00001947"/>
    </source>
</evidence>
<feature type="domain" description="Amidohydrolase-related" evidence="5">
    <location>
        <begin position="59"/>
        <end position="385"/>
    </location>
</feature>
<comment type="cofactor">
    <cofactor evidence="1">
        <name>Zn(2+)</name>
        <dbReference type="ChEBI" id="CHEBI:29105"/>
    </cofactor>
</comment>
<dbReference type="Gene3D" id="2.30.40.10">
    <property type="entry name" value="Urease, subunit C, domain 1"/>
    <property type="match status" value="1"/>
</dbReference>
<dbReference type="GO" id="GO:0006147">
    <property type="term" value="P:guanine catabolic process"/>
    <property type="evidence" value="ECO:0007669"/>
    <property type="project" value="UniProtKB-UniPathway"/>
</dbReference>
<dbReference type="InterPro" id="IPR011059">
    <property type="entry name" value="Metal-dep_hydrolase_composite"/>
</dbReference>
<dbReference type="SUPFAM" id="SSF51556">
    <property type="entry name" value="Metallo-dependent hydrolases"/>
    <property type="match status" value="1"/>
</dbReference>
<evidence type="ECO:0000256" key="4">
    <source>
        <dbReference type="ARBA" id="ARBA00022833"/>
    </source>
</evidence>
<dbReference type="InterPro" id="IPR051607">
    <property type="entry name" value="Metallo-dep_hydrolases"/>
</dbReference>
<sequence>MTDIQVLKGHIIYTKEKDAFEVHENSYIVIKEGTVRGIHDTLPEVYRYVPVMDYGNALIIPSFIDLHIHAPQYMQMGVGLNLGLIDWLNQYTFKNEAKFEDVAYAKKVYPRFVDALYQNGTLRSCIFATIHKESTRELVKALENKRLSAYVGKVNMNQNAPDELLETTEESIRETMGFIEAIGDSEYVKPIITPRFAPSCTSDLMHQLGQLSHDRSIPIQTHLAETKREIDWVMSLFPDSKNYSHVYKDHQLYGDQKSLMAHTIYLSEDELEMAKNDNIFLVHCPNSNLNLTSGIMPVTTCIDKGLQVGMGSDVGAGHKIGMHHTITSAIQCSKMRHVLNPEERILKESEAFYLATKMNGRFFGKVGSFEEGYLFDALIVKDPDDLIEELTPLERLQRFLYCGGPDSIIGRYLEGCSI</sequence>
<keyword evidence="3" id="KW-0378">Hydrolase</keyword>
<evidence type="ECO:0000256" key="3">
    <source>
        <dbReference type="ARBA" id="ARBA00022801"/>
    </source>
</evidence>
<accession>A0A8J8SHI6</accession>
<proteinExistence type="predicted"/>
<gene>
    <name evidence="6" type="ORF">HZI73_14780</name>
</gene>
<dbReference type="GO" id="GO:0008892">
    <property type="term" value="F:guanine deaminase activity"/>
    <property type="evidence" value="ECO:0007669"/>
    <property type="project" value="TreeGrafter"/>
</dbReference>
<dbReference type="AlphaFoldDB" id="A0A8J8SHI6"/>
<evidence type="ECO:0000259" key="5">
    <source>
        <dbReference type="Pfam" id="PF01979"/>
    </source>
</evidence>
<dbReference type="GO" id="GO:0008270">
    <property type="term" value="F:zinc ion binding"/>
    <property type="evidence" value="ECO:0007669"/>
    <property type="project" value="TreeGrafter"/>
</dbReference>
<reference evidence="6" key="1">
    <citation type="submission" date="2020-07" db="EMBL/GenBank/DDBJ databases">
        <title>Vallitalea pronyensis genome.</title>
        <authorList>
            <person name="Postec A."/>
        </authorList>
    </citation>
    <scope>NUCLEOTIDE SEQUENCE</scope>
    <source>
        <strain evidence="6">FatNI3</strain>
    </source>
</reference>
<dbReference type="InterPro" id="IPR006680">
    <property type="entry name" value="Amidohydro-rel"/>
</dbReference>
<dbReference type="Pfam" id="PF01979">
    <property type="entry name" value="Amidohydro_1"/>
    <property type="match status" value="1"/>
</dbReference>
<dbReference type="SUPFAM" id="SSF51338">
    <property type="entry name" value="Composite domain of metallo-dependent hydrolases"/>
    <property type="match status" value="2"/>
</dbReference>
<keyword evidence="7" id="KW-1185">Reference proteome</keyword>
<dbReference type="UniPathway" id="UPA00603">
    <property type="reaction ID" value="UER00660"/>
</dbReference>
<evidence type="ECO:0000313" key="6">
    <source>
        <dbReference type="EMBL" id="QUI23472.1"/>
    </source>
</evidence>
<evidence type="ECO:0000313" key="7">
    <source>
        <dbReference type="Proteomes" id="UP000683246"/>
    </source>
</evidence>
<keyword evidence="2" id="KW-0479">Metal-binding</keyword>